<dbReference type="Gene3D" id="3.30.530.20">
    <property type="match status" value="1"/>
</dbReference>
<dbReference type="Pfam" id="PF08327">
    <property type="entry name" value="AHSA1"/>
    <property type="match status" value="1"/>
</dbReference>
<feature type="domain" description="Activator of Hsp90 ATPase homologue 1/2-like C-terminal" evidence="2">
    <location>
        <begin position="43"/>
        <end position="152"/>
    </location>
</feature>
<evidence type="ECO:0000313" key="4">
    <source>
        <dbReference type="Proteomes" id="UP000523000"/>
    </source>
</evidence>
<protein>
    <recommendedName>
        <fullName evidence="2">Activator of Hsp90 ATPase homologue 1/2-like C-terminal domain-containing protein</fullName>
    </recommendedName>
</protein>
<dbReference type="AlphaFoldDB" id="A0A839QTS2"/>
<dbReference type="InterPro" id="IPR013538">
    <property type="entry name" value="ASHA1/2-like_C"/>
</dbReference>
<dbReference type="InterPro" id="IPR023393">
    <property type="entry name" value="START-like_dom_sf"/>
</dbReference>
<dbReference type="RefSeq" id="WP_183512915.1">
    <property type="nucleotide sequence ID" value="NZ_BAABGK010000018.1"/>
</dbReference>
<evidence type="ECO:0000313" key="3">
    <source>
        <dbReference type="EMBL" id="MBB2997366.1"/>
    </source>
</evidence>
<keyword evidence="4" id="KW-1185">Reference proteome</keyword>
<comment type="similarity">
    <text evidence="1">Belongs to the AHA1 family.</text>
</comment>
<comment type="caution">
    <text evidence="3">The sequence shown here is derived from an EMBL/GenBank/DDBJ whole genome shotgun (WGS) entry which is preliminary data.</text>
</comment>
<organism evidence="3 4">
    <name type="scientific">Paeniglutamicibacter cryotolerans</name>
    <dbReference type="NCBI Taxonomy" id="670079"/>
    <lineage>
        <taxon>Bacteria</taxon>
        <taxon>Bacillati</taxon>
        <taxon>Actinomycetota</taxon>
        <taxon>Actinomycetes</taxon>
        <taxon>Micrococcales</taxon>
        <taxon>Micrococcaceae</taxon>
        <taxon>Paeniglutamicibacter</taxon>
    </lineage>
</organism>
<sequence>MGAAGSIDAPAQLAAVTRTVVFSNEEGQSRYSVILSQDHPLAARDLWPALSDAGRLAQWFAVVGGDLRAGGTYAIANNATGTIERCQAPLGFSVSWEYEGELSRVGVRLDAREDATTLRLEHVCDIDGEVYPEYGPGAIGIGWDLALLGLAQHLFQGASVPPETTGWIKDPAALEFMEGSSRAWADASIAAGSEEHHARMAQERCTTAYVGIG</sequence>
<dbReference type="EMBL" id="JACHVS010000002">
    <property type="protein sequence ID" value="MBB2997366.1"/>
    <property type="molecule type" value="Genomic_DNA"/>
</dbReference>
<accession>A0A839QTS2</accession>
<proteinExistence type="inferred from homology"/>
<dbReference type="Proteomes" id="UP000523000">
    <property type="component" value="Unassembled WGS sequence"/>
</dbReference>
<reference evidence="3 4" key="1">
    <citation type="submission" date="2020-08" db="EMBL/GenBank/DDBJ databases">
        <title>Sequencing the genomes of 1000 actinobacteria strains.</title>
        <authorList>
            <person name="Klenk H.-P."/>
        </authorList>
    </citation>
    <scope>NUCLEOTIDE SEQUENCE [LARGE SCALE GENOMIC DNA]</scope>
    <source>
        <strain evidence="3 4">DSM 22826</strain>
    </source>
</reference>
<name>A0A839QTS2_9MICC</name>
<dbReference type="SUPFAM" id="SSF55961">
    <property type="entry name" value="Bet v1-like"/>
    <property type="match status" value="1"/>
</dbReference>
<evidence type="ECO:0000256" key="1">
    <source>
        <dbReference type="ARBA" id="ARBA00006817"/>
    </source>
</evidence>
<evidence type="ECO:0000259" key="2">
    <source>
        <dbReference type="Pfam" id="PF08327"/>
    </source>
</evidence>
<gene>
    <name evidence="3" type="ORF">E9229_003613</name>
</gene>